<dbReference type="EMBL" id="CP025299">
    <property type="protein sequence ID" value="AUG28567.1"/>
    <property type="molecule type" value="Genomic_DNA"/>
</dbReference>
<name>A0A134DJC1_9MICO</name>
<evidence type="ECO:0000313" key="1">
    <source>
        <dbReference type="EMBL" id="AUG28567.1"/>
    </source>
</evidence>
<accession>A0A134DJC1</accession>
<evidence type="ECO:0000313" key="2">
    <source>
        <dbReference type="Proteomes" id="UP000233276"/>
    </source>
</evidence>
<organism evidence="1 2">
    <name type="scientific">Microbacterium hominis</name>
    <dbReference type="NCBI Taxonomy" id="162426"/>
    <lineage>
        <taxon>Bacteria</taxon>
        <taxon>Bacillati</taxon>
        <taxon>Actinomycetota</taxon>
        <taxon>Actinomycetes</taxon>
        <taxon>Micrococcales</taxon>
        <taxon>Microbacteriaceae</taxon>
        <taxon>Microbacterium</taxon>
    </lineage>
</organism>
<dbReference type="KEGG" id="mhos:CXR34_03220"/>
<proteinExistence type="predicted"/>
<dbReference type="OrthoDB" id="5120193at2"/>
<sequence>MKDILIEGHRILTTDDVADAVLTYAQRLVQTGSTDIVEFPSIDDGSLSVCRMLLGSGIPVAVLDATTSLASDVVGADRACAEISRRTAALA</sequence>
<protein>
    <submittedName>
        <fullName evidence="1">Uncharacterized protein</fullName>
    </submittedName>
</protein>
<reference evidence="1 2" key="1">
    <citation type="submission" date="2017-12" db="EMBL/GenBank/DDBJ databases">
        <title>Isolation and characterization of estrogens degradatiion strain Microbacterium hominis SJTG1.</title>
        <authorList>
            <person name="Xiong W."/>
            <person name="Yin C."/>
            <person name="Zheng D."/>
            <person name="Liang R."/>
        </authorList>
    </citation>
    <scope>NUCLEOTIDE SEQUENCE [LARGE SCALE GENOMIC DNA]</scope>
    <source>
        <strain evidence="1 2">SJTG1</strain>
    </source>
</reference>
<dbReference type="RefSeq" id="WP_060959012.1">
    <property type="nucleotide sequence ID" value="NZ_CP025299.1"/>
</dbReference>
<dbReference type="AlphaFoldDB" id="A0A134DJC1"/>
<gene>
    <name evidence="1" type="ORF">CXR34_03220</name>
</gene>
<dbReference type="Proteomes" id="UP000233276">
    <property type="component" value="Chromosome"/>
</dbReference>